<evidence type="ECO:0000256" key="1">
    <source>
        <dbReference type="SAM" id="MobiDB-lite"/>
    </source>
</evidence>
<evidence type="ECO:0000313" key="2">
    <source>
        <dbReference type="EMBL" id="SFC55777.1"/>
    </source>
</evidence>
<feature type="compositionally biased region" description="Basic residues" evidence="1">
    <location>
        <begin position="8"/>
        <end position="17"/>
    </location>
</feature>
<feature type="region of interest" description="Disordered" evidence="1">
    <location>
        <begin position="1"/>
        <end position="44"/>
    </location>
</feature>
<dbReference type="Proteomes" id="UP000199263">
    <property type="component" value="Unassembled WGS sequence"/>
</dbReference>
<dbReference type="AlphaFoldDB" id="A0A1I1K476"/>
<feature type="compositionally biased region" description="Basic and acidic residues" evidence="1">
    <location>
        <begin position="32"/>
        <end position="44"/>
    </location>
</feature>
<proteinExistence type="predicted"/>
<keyword evidence="3" id="KW-1185">Reference proteome</keyword>
<name>A0A1I1K476_9CLOT</name>
<organism evidence="2 3">
    <name type="scientific">Clostridium uliginosum</name>
    <dbReference type="NCBI Taxonomy" id="119641"/>
    <lineage>
        <taxon>Bacteria</taxon>
        <taxon>Bacillati</taxon>
        <taxon>Bacillota</taxon>
        <taxon>Clostridia</taxon>
        <taxon>Eubacteriales</taxon>
        <taxon>Clostridiaceae</taxon>
        <taxon>Clostridium</taxon>
    </lineage>
</organism>
<dbReference type="EMBL" id="FOMG01000005">
    <property type="protein sequence ID" value="SFC55777.1"/>
    <property type="molecule type" value="Genomic_DNA"/>
</dbReference>
<dbReference type="NCBIfam" id="NF040908">
    <property type="entry name" value="CPC_1213_fam"/>
    <property type="match status" value="1"/>
</dbReference>
<dbReference type="InterPro" id="IPR053788">
    <property type="entry name" value="CPC_1213-like"/>
</dbReference>
<gene>
    <name evidence="2" type="ORF">SAMN05421842_10565</name>
</gene>
<reference evidence="2 3" key="1">
    <citation type="submission" date="2016-10" db="EMBL/GenBank/DDBJ databases">
        <authorList>
            <person name="de Groot N.N."/>
        </authorList>
    </citation>
    <scope>NUCLEOTIDE SEQUENCE [LARGE SCALE GENOMIC DNA]</scope>
    <source>
        <strain evidence="2 3">DSM 12992</strain>
    </source>
</reference>
<evidence type="ECO:0000313" key="3">
    <source>
        <dbReference type="Proteomes" id="UP000199263"/>
    </source>
</evidence>
<sequence length="44" mass="5071">MGKQMKATNKRKKKHVNHNPQAESIKAVFGEPKAKEHDPKDFKI</sequence>
<protein>
    <submittedName>
        <fullName evidence="2">Uncharacterized protein</fullName>
    </submittedName>
</protein>
<dbReference type="STRING" id="119641.SAMN05421842_10565"/>
<accession>A0A1I1K476</accession>